<dbReference type="OrthoDB" id="9830455at2"/>
<dbReference type="AlphaFoldDB" id="A0A1H2PZ18"/>
<protein>
    <recommendedName>
        <fullName evidence="5">Gas vesicle protein</fullName>
    </recommendedName>
</protein>
<dbReference type="Proteomes" id="UP000199488">
    <property type="component" value="Unassembled WGS sequence"/>
</dbReference>
<feature type="transmembrane region" description="Helical" evidence="2">
    <location>
        <begin position="9"/>
        <end position="29"/>
    </location>
</feature>
<gene>
    <name evidence="3" type="ORF">SAMN05421781_0042</name>
</gene>
<keyword evidence="2" id="KW-0472">Membrane</keyword>
<evidence type="ECO:0000313" key="4">
    <source>
        <dbReference type="Proteomes" id="UP000199488"/>
    </source>
</evidence>
<organism evidence="3 4">
    <name type="scientific">Marinococcus luteus</name>
    <dbReference type="NCBI Taxonomy" id="1122204"/>
    <lineage>
        <taxon>Bacteria</taxon>
        <taxon>Bacillati</taxon>
        <taxon>Bacillota</taxon>
        <taxon>Bacilli</taxon>
        <taxon>Bacillales</taxon>
        <taxon>Bacillaceae</taxon>
        <taxon>Marinococcus</taxon>
    </lineage>
</organism>
<sequence>MTNMAKQNIIPIAILSTVIVGSGIAWFTVKSSSSEKETGENKNLGVRAREAGEGIDKKEVKNGLQRSLELIKTTGVQMQTVYEKYGRDLIQQLQQIQQESKTIVETAKEASEEIEDTVQKEGKEAVQEVKKTKDEAKQSLSQDDKNQNSSYSHNPRGPFGSN</sequence>
<evidence type="ECO:0000256" key="2">
    <source>
        <dbReference type="SAM" id="Phobius"/>
    </source>
</evidence>
<keyword evidence="4" id="KW-1185">Reference proteome</keyword>
<keyword evidence="2" id="KW-1133">Transmembrane helix</keyword>
<accession>A0A1H2PZ18</accession>
<evidence type="ECO:0008006" key="5">
    <source>
        <dbReference type="Google" id="ProtNLM"/>
    </source>
</evidence>
<proteinExistence type="predicted"/>
<dbReference type="EMBL" id="FNNC01000001">
    <property type="protein sequence ID" value="SDW00105.1"/>
    <property type="molecule type" value="Genomic_DNA"/>
</dbReference>
<feature type="region of interest" description="Disordered" evidence="1">
    <location>
        <begin position="113"/>
        <end position="162"/>
    </location>
</feature>
<evidence type="ECO:0000313" key="3">
    <source>
        <dbReference type="EMBL" id="SDW00105.1"/>
    </source>
</evidence>
<keyword evidence="2" id="KW-0812">Transmembrane</keyword>
<name>A0A1H2PZ18_9BACI</name>
<reference evidence="3 4" key="1">
    <citation type="submission" date="2016-10" db="EMBL/GenBank/DDBJ databases">
        <authorList>
            <person name="de Groot N.N."/>
        </authorList>
    </citation>
    <scope>NUCLEOTIDE SEQUENCE [LARGE SCALE GENOMIC DNA]</scope>
    <source>
        <strain evidence="3 4">DSM 23126</strain>
    </source>
</reference>
<evidence type="ECO:0000256" key="1">
    <source>
        <dbReference type="SAM" id="MobiDB-lite"/>
    </source>
</evidence>
<dbReference type="RefSeq" id="WP_091610002.1">
    <property type="nucleotide sequence ID" value="NZ_FNNC01000001.1"/>
</dbReference>
<feature type="compositionally biased region" description="Basic and acidic residues" evidence="1">
    <location>
        <begin position="113"/>
        <end position="146"/>
    </location>
</feature>